<dbReference type="RefSeq" id="WP_155862721.1">
    <property type="nucleotide sequence ID" value="NZ_WFIY01000004.1"/>
</dbReference>
<keyword evidence="3 7" id="KW-0808">Transferase</keyword>
<dbReference type="Proteomes" id="UP000440125">
    <property type="component" value="Unassembled WGS sequence"/>
</dbReference>
<dbReference type="InterPro" id="IPR029044">
    <property type="entry name" value="Nucleotide-diphossugar_trans"/>
</dbReference>
<dbReference type="PANTHER" id="PTHR43197:SF1">
    <property type="entry name" value="UTP--GLUCOSE-1-PHOSPHATE URIDYLYLTRANSFERASE"/>
    <property type="match status" value="1"/>
</dbReference>
<gene>
    <name evidence="7" type="ORF">D1867_02835</name>
</gene>
<feature type="domain" description="Nucleotidyl transferase" evidence="6">
    <location>
        <begin position="4"/>
        <end position="245"/>
    </location>
</feature>
<dbReference type="EMBL" id="WFIY01000004">
    <property type="protein sequence ID" value="MUM64205.1"/>
    <property type="molecule type" value="Genomic_DNA"/>
</dbReference>
<evidence type="ECO:0000256" key="3">
    <source>
        <dbReference type="ARBA" id="ARBA00022679"/>
    </source>
</evidence>
<dbReference type="GO" id="GO:0003983">
    <property type="term" value="F:UTP:glucose-1-phosphate uridylyltransferase activity"/>
    <property type="evidence" value="ECO:0007669"/>
    <property type="project" value="UniProtKB-EC"/>
</dbReference>
<evidence type="ECO:0000256" key="4">
    <source>
        <dbReference type="ARBA" id="ARBA00022695"/>
    </source>
</evidence>
<evidence type="ECO:0000256" key="1">
    <source>
        <dbReference type="ARBA" id="ARBA00006890"/>
    </source>
</evidence>
<dbReference type="OrthoDB" id="15372at2157"/>
<dbReference type="SUPFAM" id="SSF53448">
    <property type="entry name" value="Nucleotide-diphospho-sugar transferases"/>
    <property type="match status" value="1"/>
</dbReference>
<name>A0A6A9QD12_ACIIN</name>
<organism evidence="7 8">
    <name type="scientific">Acidianus infernus</name>
    <dbReference type="NCBI Taxonomy" id="12915"/>
    <lineage>
        <taxon>Archaea</taxon>
        <taxon>Thermoproteota</taxon>
        <taxon>Thermoprotei</taxon>
        <taxon>Sulfolobales</taxon>
        <taxon>Sulfolobaceae</taxon>
        <taxon>Acidianus</taxon>
    </lineage>
</organism>
<dbReference type="PANTHER" id="PTHR43197">
    <property type="entry name" value="UTP--GLUCOSE-1-PHOSPHATE URIDYLYLTRANSFERASE"/>
    <property type="match status" value="1"/>
</dbReference>
<dbReference type="EC" id="2.7.7.9" evidence="2"/>
<dbReference type="Gene3D" id="3.90.550.10">
    <property type="entry name" value="Spore Coat Polysaccharide Biosynthesis Protein SpsA, Chain A"/>
    <property type="match status" value="1"/>
</dbReference>
<dbReference type="InterPro" id="IPR005835">
    <property type="entry name" value="NTP_transferase_dom"/>
</dbReference>
<dbReference type="CDD" id="cd04181">
    <property type="entry name" value="NTP_transferase"/>
    <property type="match status" value="1"/>
</dbReference>
<comment type="catalytic activity">
    <reaction evidence="5">
        <text>alpha-D-glucose 1-phosphate + UTP + H(+) = UDP-alpha-D-glucose + diphosphate</text>
        <dbReference type="Rhea" id="RHEA:19889"/>
        <dbReference type="ChEBI" id="CHEBI:15378"/>
        <dbReference type="ChEBI" id="CHEBI:33019"/>
        <dbReference type="ChEBI" id="CHEBI:46398"/>
        <dbReference type="ChEBI" id="CHEBI:58601"/>
        <dbReference type="ChEBI" id="CHEBI:58885"/>
        <dbReference type="EC" id="2.7.7.9"/>
    </reaction>
</comment>
<dbReference type="Pfam" id="PF00483">
    <property type="entry name" value="NTP_transferase"/>
    <property type="match status" value="1"/>
</dbReference>
<keyword evidence="8" id="KW-1185">Reference proteome</keyword>
<evidence type="ECO:0000313" key="8">
    <source>
        <dbReference type="Proteomes" id="UP000440125"/>
    </source>
</evidence>
<protein>
    <recommendedName>
        <fullName evidence="2">UTP--glucose-1-phosphate uridylyltransferase</fullName>
        <ecNumber evidence="2">2.7.7.9</ecNumber>
    </recommendedName>
</protein>
<dbReference type="InterPro" id="IPR005771">
    <property type="entry name" value="GalU_uridylyltTrfase_bac/arc"/>
</dbReference>
<evidence type="ECO:0000259" key="6">
    <source>
        <dbReference type="Pfam" id="PF00483"/>
    </source>
</evidence>
<evidence type="ECO:0000313" key="7">
    <source>
        <dbReference type="EMBL" id="MUM64205.1"/>
    </source>
</evidence>
<accession>A0A6A9QD12</accession>
<evidence type="ECO:0000256" key="5">
    <source>
        <dbReference type="ARBA" id="ARBA00048128"/>
    </source>
</evidence>
<evidence type="ECO:0000256" key="2">
    <source>
        <dbReference type="ARBA" id="ARBA00012415"/>
    </source>
</evidence>
<dbReference type="GO" id="GO:0006011">
    <property type="term" value="P:UDP-alpha-D-glucose metabolic process"/>
    <property type="evidence" value="ECO:0007669"/>
    <property type="project" value="InterPro"/>
</dbReference>
<comment type="caution">
    <text evidence="7">The sequence shown here is derived from an EMBL/GenBank/DDBJ whole genome shotgun (WGS) entry which is preliminary data.</text>
</comment>
<proteinExistence type="inferred from homology"/>
<comment type="similarity">
    <text evidence="1">Belongs to the UDPGP type 2 family.</text>
</comment>
<reference evidence="7 8" key="1">
    <citation type="submission" date="2019-10" db="EMBL/GenBank/DDBJ databases">
        <title>Genome Sequences from Six Type Strain Members of the Archaeal Family Sulfolobaceae: Acidianus ambivalens, Acidianus infernus, Metallosphaera prunae, Stygiolobus azoricus, Sulfolobus metallicus, and Sulfurisphaera ohwakuensis.</title>
        <authorList>
            <person name="Counts J.A."/>
            <person name="Kelly R.M."/>
        </authorList>
    </citation>
    <scope>NUCLEOTIDE SEQUENCE [LARGE SCALE GENOMIC DNA]</scope>
    <source>
        <strain evidence="7 8">DSM 3191</strain>
    </source>
</reference>
<keyword evidence="4" id="KW-0548">Nucleotidyltransferase</keyword>
<dbReference type="AlphaFoldDB" id="A0A6A9QD12"/>
<sequence>MIRKAVITAAGKGSRMRYITSVLPKALLPLFKQEDGKRVMRPIIDLIMSSLSSVGVNSFCIVVGKHGKLLMDYLYERRGVTFVFQEQPKGFGDAVLRAENFIYNEPFFVHADDGILTGGYLEASELYEQNKPEGVLLLRKVENPFRYGIVKAEEKGIFLNHKLYRIIDAQEKPKNPFSNLAISAVYIFKPSIFKALKEVDNYEGELELTYGIKKILDQGGEIYAILLEKEKWLNVGDPEHYYEALKYSFYRI</sequence>